<gene>
    <name evidence="12" type="ORF">Prudu_020450</name>
</gene>
<comment type="similarity">
    <text evidence="1">Belongs to the class-I pyridoxal-phosphate-dependent aminotransferase family.</text>
</comment>
<evidence type="ECO:0000256" key="2">
    <source>
        <dbReference type="ARBA" id="ARBA00011738"/>
    </source>
</evidence>
<evidence type="ECO:0000256" key="7">
    <source>
        <dbReference type="ARBA" id="ARBA00037888"/>
    </source>
</evidence>
<dbReference type="SUPFAM" id="SSF53383">
    <property type="entry name" value="PLP-dependent transferases"/>
    <property type="match status" value="2"/>
</dbReference>
<dbReference type="CDD" id="cd00609">
    <property type="entry name" value="AAT_like"/>
    <property type="match status" value="2"/>
</dbReference>
<sequence>MGPVMAIEIEQPSVGLSKIAVSDTHGEDSPYFAGWKAYDENPYNESSNPSGVIQMGLAENQVSFDLLEKYLEEHSESSNLGSKGVSGFRENALFQDYHGLLSFRKAMASFMEQIRGGRAKFDPDRVVLTAGATAANELLTFIIADPGDALLVPTPYYPGFDRDLRWRTGVNIVPIHTDSSNNFQVTPQALEAAYKEAEAKNMRVRGILITNPSNPLGATIQRQVLEQILDFVTRKNIHLVSDEIYSGSAFSSSEFISVAEILESQQHKNSERVHIVYSLSKDLGLPGFRVGTVYSYNDKVVTTARRMSSFTLISSQTQHLLASMLSDKEFTENYIKTNRERLRKRYDLIIEGLKKAGIECLKGNAGLFCWMNLSPFLDEPTREGELTLWNSIMHEVKLNISPGSSCQCSEPGWFRVCFANMSEQTLELVMAIEIEQPSVGLSKIAVSDTHGEDSPYFAGWKAYDEDPYNQSTNPSGVIQMGLAENQVSFDLLEKYLEEHSEVSNWGSKGVPCFRENALFQDYHGLVSFRKAMASFMGQIRGGRAKFDPDRIVLTAGATAANELLTFIIADPGDALLVPTPYYPGFDRDLRWRTGVNILKQFPDYSSSFGSCIQRCRSQEHESERVLITNPSNPLGATIQRVVLEEILDFVTSKNIHLVSDEIYSGSTFSSSAFVSIAEILEARQYKNSERVHIVYSLSKDLGLPGFRIGTVYSYNDKVVTTARRMSSFTLISSQTQHLLASMLSDKEFTENYIKTNRERLRKRYDMIIEGLKKAGIECLKGNAGLFCWMNLSPLLEKPTKEVNWLFGTLCCMK</sequence>
<feature type="domain" description="Aminotransferase class I/classII large" evidence="11">
    <location>
        <begin position="53"/>
        <end position="429"/>
    </location>
</feature>
<dbReference type="Gene3D" id="3.40.640.10">
    <property type="entry name" value="Type I PLP-dependent aspartate aminotransferase-like (Major domain)"/>
    <property type="match status" value="2"/>
</dbReference>
<keyword evidence="3" id="KW-0266">Ethylene biosynthesis</keyword>
<dbReference type="Pfam" id="PF00155">
    <property type="entry name" value="Aminotran_1_2"/>
    <property type="match status" value="2"/>
</dbReference>
<dbReference type="InterPro" id="IPR015424">
    <property type="entry name" value="PyrdxlP-dep_Trfase"/>
</dbReference>
<evidence type="ECO:0000256" key="9">
    <source>
        <dbReference type="ARBA" id="ARBA00042673"/>
    </source>
</evidence>
<evidence type="ECO:0000256" key="8">
    <source>
        <dbReference type="ARBA" id="ARBA00039053"/>
    </source>
</evidence>
<dbReference type="GO" id="GO:0009835">
    <property type="term" value="P:fruit ripening"/>
    <property type="evidence" value="ECO:0007669"/>
    <property type="project" value="UniProtKB-KW"/>
</dbReference>
<evidence type="ECO:0000256" key="5">
    <source>
        <dbReference type="ARBA" id="ARBA00022898"/>
    </source>
</evidence>
<dbReference type="GO" id="GO:0030170">
    <property type="term" value="F:pyridoxal phosphate binding"/>
    <property type="evidence" value="ECO:0007669"/>
    <property type="project" value="InterPro"/>
</dbReference>
<accession>A0A4Y1RVA3</accession>
<evidence type="ECO:0000259" key="11">
    <source>
        <dbReference type="Pfam" id="PF00155"/>
    </source>
</evidence>
<dbReference type="InterPro" id="IPR004838">
    <property type="entry name" value="NHTrfase_class1_PyrdxlP-BS"/>
</dbReference>
<comment type="catalytic activity">
    <reaction evidence="10">
        <text>S-adenosyl-L-methionine = 1-aminocyclopropane-1-carboxylate + S-methyl-5'-thioadenosine + H(+)</text>
        <dbReference type="Rhea" id="RHEA:21744"/>
        <dbReference type="ChEBI" id="CHEBI:15378"/>
        <dbReference type="ChEBI" id="CHEBI:17509"/>
        <dbReference type="ChEBI" id="CHEBI:58360"/>
        <dbReference type="ChEBI" id="CHEBI:59789"/>
        <dbReference type="EC" id="4.4.1.14"/>
    </reaction>
</comment>
<keyword evidence="5" id="KW-0663">Pyridoxal phosphate</keyword>
<dbReference type="PROSITE" id="PS00105">
    <property type="entry name" value="AA_TRANSFER_CLASS_1"/>
    <property type="match status" value="2"/>
</dbReference>
<evidence type="ECO:0000313" key="12">
    <source>
        <dbReference type="EMBL" id="BBH08302.1"/>
    </source>
</evidence>
<dbReference type="PRINTS" id="PR00753">
    <property type="entry name" value="ACCSYNTHASE"/>
</dbReference>
<reference evidence="12" key="1">
    <citation type="journal article" date="2019" name="Science">
        <title>Mutation of a bHLH transcription factor allowed almond domestication.</title>
        <authorList>
            <person name="Sanchez-Perez R."/>
            <person name="Pavan S."/>
            <person name="Mazzeo R."/>
            <person name="Moldovan C."/>
            <person name="Aiese Cigliano R."/>
            <person name="Del Cueto J."/>
            <person name="Ricciardi F."/>
            <person name="Lotti C."/>
            <person name="Ricciardi L."/>
            <person name="Dicenta F."/>
            <person name="Lopez-Marques R.L."/>
            <person name="Lindberg Moller B."/>
        </authorList>
    </citation>
    <scope>NUCLEOTIDE SEQUENCE</scope>
</reference>
<feature type="domain" description="Aminotransferase class I/classII large" evidence="11">
    <location>
        <begin position="478"/>
        <end position="794"/>
    </location>
</feature>
<comment type="subunit">
    <text evidence="2">Homodimer.</text>
</comment>
<dbReference type="GO" id="GO:0009693">
    <property type="term" value="P:ethylene biosynthetic process"/>
    <property type="evidence" value="ECO:0007669"/>
    <property type="project" value="UniProtKB-KW"/>
</dbReference>
<evidence type="ECO:0000256" key="1">
    <source>
        <dbReference type="ARBA" id="ARBA00007441"/>
    </source>
</evidence>
<dbReference type="InterPro" id="IPR050478">
    <property type="entry name" value="Ethylene_sulfur-biosynth"/>
</dbReference>
<evidence type="ECO:0000256" key="3">
    <source>
        <dbReference type="ARBA" id="ARBA00022666"/>
    </source>
</evidence>
<organism evidence="12">
    <name type="scientific">Prunus dulcis</name>
    <name type="common">Almond</name>
    <name type="synonym">Amygdalus dulcis</name>
    <dbReference type="NCBI Taxonomy" id="3755"/>
    <lineage>
        <taxon>Eukaryota</taxon>
        <taxon>Viridiplantae</taxon>
        <taxon>Streptophyta</taxon>
        <taxon>Embryophyta</taxon>
        <taxon>Tracheophyta</taxon>
        <taxon>Spermatophyta</taxon>
        <taxon>Magnoliopsida</taxon>
        <taxon>eudicotyledons</taxon>
        <taxon>Gunneridae</taxon>
        <taxon>Pentapetalae</taxon>
        <taxon>rosids</taxon>
        <taxon>fabids</taxon>
        <taxon>Rosales</taxon>
        <taxon>Rosaceae</taxon>
        <taxon>Amygdaloideae</taxon>
        <taxon>Amygdaleae</taxon>
        <taxon>Prunus</taxon>
    </lineage>
</organism>
<proteinExistence type="inferred from homology"/>
<dbReference type="InterPro" id="IPR015422">
    <property type="entry name" value="PyrdxlP-dep_Trfase_small"/>
</dbReference>
<dbReference type="InterPro" id="IPR015421">
    <property type="entry name" value="PyrdxlP-dep_Trfase_major"/>
</dbReference>
<evidence type="ECO:0000256" key="4">
    <source>
        <dbReference type="ARBA" id="ARBA00022691"/>
    </source>
</evidence>
<dbReference type="GO" id="GO:0008483">
    <property type="term" value="F:transaminase activity"/>
    <property type="evidence" value="ECO:0007669"/>
    <property type="project" value="TreeGrafter"/>
</dbReference>
<dbReference type="GO" id="GO:0016847">
    <property type="term" value="F:1-aminocyclopropane-1-carboxylate synthase activity"/>
    <property type="evidence" value="ECO:0007669"/>
    <property type="project" value="UniProtKB-EC"/>
</dbReference>
<keyword evidence="6" id="KW-0292">Fruit ripening</keyword>
<evidence type="ECO:0000256" key="10">
    <source>
        <dbReference type="ARBA" id="ARBA00049554"/>
    </source>
</evidence>
<dbReference type="EC" id="4.4.1.14" evidence="8"/>
<dbReference type="EMBL" id="AP019303">
    <property type="protein sequence ID" value="BBH08302.1"/>
    <property type="molecule type" value="Genomic_DNA"/>
</dbReference>
<dbReference type="PANTHER" id="PTHR43795:SF39">
    <property type="entry name" value="AMINOTRANSFERASE CLASS I_CLASSII DOMAIN-CONTAINING PROTEIN"/>
    <property type="match status" value="1"/>
</dbReference>
<dbReference type="Gene3D" id="3.90.1150.10">
    <property type="entry name" value="Aspartate Aminotransferase, domain 1"/>
    <property type="match status" value="2"/>
</dbReference>
<dbReference type="PANTHER" id="PTHR43795">
    <property type="entry name" value="BIFUNCTIONAL ASPARTATE AMINOTRANSFERASE AND GLUTAMATE/ASPARTATE-PREPHENATE AMINOTRANSFERASE-RELATED"/>
    <property type="match status" value="1"/>
</dbReference>
<keyword evidence="4" id="KW-0949">S-adenosyl-L-methionine</keyword>
<name>A0A4Y1RVA3_PRUDU</name>
<comment type="pathway">
    <text evidence="7">Alkene biosynthesis; ethylene biosynthesis via S-adenosyl-L-methionine; ethylene from S-adenosyl-L-methionine: step 1/2.</text>
</comment>
<dbReference type="InterPro" id="IPR004839">
    <property type="entry name" value="Aminotransferase_I/II_large"/>
</dbReference>
<protein>
    <recommendedName>
        <fullName evidence="8">1-aminocyclopropane-1-carboxylate synthase</fullName>
        <ecNumber evidence="8">4.4.1.14</ecNumber>
    </recommendedName>
    <alternativeName>
        <fullName evidence="9">S-adenosyl-L-methionine methylthioadenosine-lyase</fullName>
    </alternativeName>
</protein>
<evidence type="ECO:0000256" key="6">
    <source>
        <dbReference type="ARBA" id="ARBA00033478"/>
    </source>
</evidence>
<dbReference type="AlphaFoldDB" id="A0A4Y1RVA3"/>